<dbReference type="GO" id="GO:0005634">
    <property type="term" value="C:nucleus"/>
    <property type="evidence" value="ECO:0007669"/>
    <property type="project" value="UniProtKB-SubCell"/>
</dbReference>
<comment type="function">
    <text evidence="9">Necessary for the splicing of pre-mRNA.</text>
</comment>
<dbReference type="CDD" id="cd12231">
    <property type="entry name" value="RRM2_U2AF65"/>
    <property type="match status" value="1"/>
</dbReference>
<dbReference type="FunFam" id="3.30.70.330:FF:000225">
    <property type="entry name" value="U2 snRNP auxiliary factor large subunit"/>
    <property type="match status" value="1"/>
</dbReference>
<dbReference type="FunFam" id="3.30.70.330:FF:000057">
    <property type="entry name" value="U2 snRNP auxiliary factor large subunit"/>
    <property type="match status" value="1"/>
</dbReference>
<comment type="similarity">
    <text evidence="2 9">Belongs to the splicing factor SR family.</text>
</comment>
<dbReference type="InterPro" id="IPR012677">
    <property type="entry name" value="Nucleotide-bd_a/b_plait_sf"/>
</dbReference>
<accession>A0A803LGC0</accession>
<comment type="subcellular location">
    <subcellularLocation>
        <location evidence="1 9">Nucleus</location>
    </subcellularLocation>
</comment>
<feature type="region of interest" description="Disordered" evidence="10">
    <location>
        <begin position="1"/>
        <end position="82"/>
    </location>
</feature>
<evidence type="ECO:0000256" key="9">
    <source>
        <dbReference type="RuleBase" id="RU364135"/>
    </source>
</evidence>
<dbReference type="Gramene" id="AUR62013017-RA">
    <property type="protein sequence ID" value="AUR62013017-RA:cds"/>
    <property type="gene ID" value="AUR62013017"/>
</dbReference>
<dbReference type="PROSITE" id="PS50102">
    <property type="entry name" value="RRM"/>
    <property type="match status" value="3"/>
</dbReference>
<keyword evidence="7 9" id="KW-0539">Nucleus</keyword>
<keyword evidence="5 8" id="KW-0694">RNA-binding</keyword>
<feature type="domain" description="RRM" evidence="11">
    <location>
        <begin position="255"/>
        <end position="333"/>
    </location>
</feature>
<dbReference type="SUPFAM" id="SSF54928">
    <property type="entry name" value="RNA-binding domain, RBD"/>
    <property type="match status" value="2"/>
</dbReference>
<dbReference type="OMA" id="LEITWLC"/>
<dbReference type="GO" id="GO:0008380">
    <property type="term" value="P:RNA splicing"/>
    <property type="evidence" value="ECO:0007669"/>
    <property type="project" value="UniProtKB-KW"/>
</dbReference>
<feature type="domain" description="RRM" evidence="11">
    <location>
        <begin position="362"/>
        <end position="448"/>
    </location>
</feature>
<evidence type="ECO:0000256" key="7">
    <source>
        <dbReference type="ARBA" id="ARBA00023242"/>
    </source>
</evidence>
<dbReference type="Pfam" id="PF00076">
    <property type="entry name" value="RRM_1"/>
    <property type="match status" value="1"/>
</dbReference>
<keyword evidence="6 9" id="KW-0508">mRNA splicing</keyword>
<dbReference type="GO" id="GO:0003723">
    <property type="term" value="F:RNA binding"/>
    <property type="evidence" value="ECO:0007669"/>
    <property type="project" value="UniProtKB-UniRule"/>
</dbReference>
<dbReference type="CDD" id="cd12230">
    <property type="entry name" value="RRM1_U2AF65"/>
    <property type="match status" value="1"/>
</dbReference>
<dbReference type="CDD" id="cd12232">
    <property type="entry name" value="RRM3_U2AF65"/>
    <property type="match status" value="1"/>
</dbReference>
<feature type="domain" description="RRM" evidence="11">
    <location>
        <begin position="135"/>
        <end position="218"/>
    </location>
</feature>
<dbReference type="PANTHER" id="PTHR23139">
    <property type="entry name" value="RNA-BINDING PROTEIN"/>
    <property type="match status" value="1"/>
</dbReference>
<dbReference type="NCBIfam" id="TIGR01642">
    <property type="entry name" value="U2AF_lg"/>
    <property type="match status" value="1"/>
</dbReference>
<dbReference type="Gene3D" id="3.30.70.330">
    <property type="match status" value="3"/>
</dbReference>
<evidence type="ECO:0000256" key="10">
    <source>
        <dbReference type="SAM" id="MobiDB-lite"/>
    </source>
</evidence>
<evidence type="ECO:0000256" key="6">
    <source>
        <dbReference type="ARBA" id="ARBA00023187"/>
    </source>
</evidence>
<organism evidence="12 13">
    <name type="scientific">Chenopodium quinoa</name>
    <name type="common">Quinoa</name>
    <dbReference type="NCBI Taxonomy" id="63459"/>
    <lineage>
        <taxon>Eukaryota</taxon>
        <taxon>Viridiplantae</taxon>
        <taxon>Streptophyta</taxon>
        <taxon>Embryophyta</taxon>
        <taxon>Tracheophyta</taxon>
        <taxon>Spermatophyta</taxon>
        <taxon>Magnoliopsida</taxon>
        <taxon>eudicotyledons</taxon>
        <taxon>Gunneridae</taxon>
        <taxon>Pentapetalae</taxon>
        <taxon>Caryophyllales</taxon>
        <taxon>Chenopodiaceae</taxon>
        <taxon>Chenopodioideae</taxon>
        <taxon>Atripliceae</taxon>
        <taxon>Chenopodium</taxon>
    </lineage>
</organism>
<dbReference type="EnsemblPlants" id="AUR62013017-RA">
    <property type="protein sequence ID" value="AUR62013017-RA:cds"/>
    <property type="gene ID" value="AUR62013017"/>
</dbReference>
<evidence type="ECO:0000256" key="4">
    <source>
        <dbReference type="ARBA" id="ARBA00022737"/>
    </source>
</evidence>
<keyword evidence="4" id="KW-0677">Repeat</keyword>
<feature type="compositionally biased region" description="Basic and acidic residues" evidence="10">
    <location>
        <begin position="19"/>
        <end position="43"/>
    </location>
</feature>
<name>A0A803LGC0_CHEQI</name>
<dbReference type="Proteomes" id="UP000596660">
    <property type="component" value="Unplaced"/>
</dbReference>
<evidence type="ECO:0000259" key="11">
    <source>
        <dbReference type="PROSITE" id="PS50102"/>
    </source>
</evidence>
<sequence>MSEYQDDPDKNGSSPQPQENDHRGVDENSDAKSQRDYDRDRDDRHKHRSRSRGRSEHRSRSRSRSRSKSKRISGFDMAPPSSAMLTTAAGQIPGTAPTIPGMFPNMLQLTQGQSLGALPIMPMQAMTQQATRHARRVYVGGLPPSANEQSVATFFSHVMAAIGGNTAGPGDAVVNVYINHEKKFAFVEMRSVEEASNAMALDGIIFEGTPVKVRRPSDYNPSLAATLGPSQPNPNLNLAAVGLTPGSAGGLEGPDRIFVGGLPYYLTESQIRELLESFGPLRGFDLVKDRETGNSKGYAFCVYNDPSVTDVACAALNGIKMGDKTLTVRRANQGAVQPKPEQEIKLMFQPGPLPTKVVCLTEVVTADDLKDDDEYQDIMVDMKEEGEKFGSLVRVDIPRPGPNGELAPGVGKVFLEYADTESSSRARAGMNGRKFGGSQVVAVFYPENKFAEGVYDG</sequence>
<protein>
    <recommendedName>
        <fullName evidence="9">Splicing factor U2af large subunit</fullName>
    </recommendedName>
    <alternativeName>
        <fullName evidence="9">U2 auxiliary factor 65 kDa subunit</fullName>
    </alternativeName>
    <alternativeName>
        <fullName evidence="9">U2 small nuclear ribonucleoprotein auxiliary factor large subunit (U2 snRNP auxiliary factor large subunit)</fullName>
    </alternativeName>
</protein>
<dbReference type="InterPro" id="IPR035979">
    <property type="entry name" value="RBD_domain_sf"/>
</dbReference>
<reference evidence="12" key="1">
    <citation type="journal article" date="2017" name="Nature">
        <title>The genome of Chenopodium quinoa.</title>
        <authorList>
            <person name="Jarvis D.E."/>
            <person name="Ho Y.S."/>
            <person name="Lightfoot D.J."/>
            <person name="Schmoeckel S.M."/>
            <person name="Li B."/>
            <person name="Borm T.J.A."/>
            <person name="Ohyanagi H."/>
            <person name="Mineta K."/>
            <person name="Michell C.T."/>
            <person name="Saber N."/>
            <person name="Kharbatia N.M."/>
            <person name="Rupper R.R."/>
            <person name="Sharp A.R."/>
            <person name="Dally N."/>
            <person name="Boughton B.A."/>
            <person name="Woo Y.H."/>
            <person name="Gao G."/>
            <person name="Schijlen E.G.W.M."/>
            <person name="Guo X."/>
            <person name="Momin A.A."/>
            <person name="Negrao S."/>
            <person name="Al-Babili S."/>
            <person name="Gehring C."/>
            <person name="Roessner U."/>
            <person name="Jung C."/>
            <person name="Murphy K."/>
            <person name="Arold S.T."/>
            <person name="Gojobori T."/>
            <person name="van der Linden C.G."/>
            <person name="van Loo E.N."/>
            <person name="Jellen E.N."/>
            <person name="Maughan P.J."/>
            <person name="Tester M."/>
        </authorList>
    </citation>
    <scope>NUCLEOTIDE SEQUENCE [LARGE SCALE GENOMIC DNA]</scope>
    <source>
        <strain evidence="12">cv. PI 614886</strain>
    </source>
</reference>
<dbReference type="FunFam" id="3.30.70.330:FF:000111">
    <property type="entry name" value="U2 snRNP auxiliary factor large subunit"/>
    <property type="match status" value="1"/>
</dbReference>
<keyword evidence="3 9" id="KW-0507">mRNA processing</keyword>
<evidence type="ECO:0000313" key="13">
    <source>
        <dbReference type="Proteomes" id="UP000596660"/>
    </source>
</evidence>
<keyword evidence="13" id="KW-1185">Reference proteome</keyword>
<dbReference type="InterPro" id="IPR006529">
    <property type="entry name" value="U2AF_lg"/>
</dbReference>
<reference evidence="12" key="2">
    <citation type="submission" date="2021-03" db="UniProtKB">
        <authorList>
            <consortium name="EnsemblPlants"/>
        </authorList>
    </citation>
    <scope>IDENTIFICATION</scope>
</reference>
<evidence type="ECO:0000256" key="3">
    <source>
        <dbReference type="ARBA" id="ARBA00022664"/>
    </source>
</evidence>
<dbReference type="InterPro" id="IPR000504">
    <property type="entry name" value="RRM_dom"/>
</dbReference>
<proteinExistence type="inferred from homology"/>
<evidence type="ECO:0000313" key="12">
    <source>
        <dbReference type="EnsemblPlants" id="AUR62013017-RA:cds"/>
    </source>
</evidence>
<dbReference type="GO" id="GO:0006397">
    <property type="term" value="P:mRNA processing"/>
    <property type="evidence" value="ECO:0007669"/>
    <property type="project" value="UniProtKB-KW"/>
</dbReference>
<evidence type="ECO:0000256" key="8">
    <source>
        <dbReference type="PROSITE-ProRule" id="PRU00176"/>
    </source>
</evidence>
<evidence type="ECO:0000256" key="5">
    <source>
        <dbReference type="ARBA" id="ARBA00022884"/>
    </source>
</evidence>
<evidence type="ECO:0000256" key="2">
    <source>
        <dbReference type="ARBA" id="ARBA00010269"/>
    </source>
</evidence>
<feature type="compositionally biased region" description="Basic residues" evidence="10">
    <location>
        <begin position="59"/>
        <end position="71"/>
    </location>
</feature>
<evidence type="ECO:0000256" key="1">
    <source>
        <dbReference type="ARBA" id="ARBA00004123"/>
    </source>
</evidence>
<dbReference type="SMART" id="SM00360">
    <property type="entry name" value="RRM"/>
    <property type="match status" value="3"/>
</dbReference>
<dbReference type="AlphaFoldDB" id="A0A803LGC0"/>